<protein>
    <submittedName>
        <fullName evidence="1">Uncharacterized protein</fullName>
    </submittedName>
</protein>
<sequence length="61" mass="7003">MVRTLTVDEAREELASLLKNAGMSREELEERGEQWELDASQRGVLADIRSLEFLIGRATRR</sequence>
<comment type="caution">
    <text evidence="1">The sequence shown here is derived from an EMBL/GenBank/DDBJ whole genome shotgun (WGS) entry which is preliminary data.</text>
</comment>
<gene>
    <name evidence="1" type="ORF">Z045_24805</name>
</gene>
<dbReference type="PATRIC" id="fig|1441730.3.peg.5210"/>
<reference evidence="1 2" key="2">
    <citation type="journal article" date="2016" name="Genome Announc.">
        <title>Draft Genome Sequence of a Versatile Hydrocarbon-Degrading Bacterium, Rhodococcus pyridinivorans Strain KG-16, Collected from Oil Fields in India.</title>
        <authorList>
            <person name="Aggarwal R.K."/>
            <person name="Dawar C."/>
            <person name="Phanindranath R."/>
            <person name="Mutnuri L."/>
            <person name="Dayal A.M."/>
        </authorList>
    </citation>
    <scope>NUCLEOTIDE SEQUENCE [LARGE SCALE GENOMIC DNA]</scope>
    <source>
        <strain evidence="1 2">KG-16</strain>
    </source>
</reference>
<organism evidence="1 2">
    <name type="scientific">Rhodococcus pyridinivorans KG-16</name>
    <dbReference type="NCBI Taxonomy" id="1441730"/>
    <lineage>
        <taxon>Bacteria</taxon>
        <taxon>Bacillati</taxon>
        <taxon>Actinomycetota</taxon>
        <taxon>Actinomycetes</taxon>
        <taxon>Mycobacteriales</taxon>
        <taxon>Nocardiaceae</taxon>
        <taxon>Rhodococcus</taxon>
    </lineage>
</organism>
<dbReference type="AlphaFoldDB" id="A0A0V9UE80"/>
<proteinExistence type="predicted"/>
<evidence type="ECO:0000313" key="1">
    <source>
        <dbReference type="EMBL" id="KSZ56151.1"/>
    </source>
</evidence>
<reference evidence="2" key="1">
    <citation type="submission" date="2015-01" db="EMBL/GenBank/DDBJ databases">
        <title>Draft genome sequence of Rhodococcus pyridinivorans strain KG-16, a hydrocarbon-degrading bacterium.</title>
        <authorList>
            <person name="Aggarwal R.K."/>
            <person name="Dawar C."/>
        </authorList>
    </citation>
    <scope>NUCLEOTIDE SEQUENCE [LARGE SCALE GENOMIC DNA]</scope>
    <source>
        <strain evidence="2">KG-16</strain>
    </source>
</reference>
<name>A0A0V9UE80_9NOCA</name>
<evidence type="ECO:0000313" key="2">
    <source>
        <dbReference type="Proteomes" id="UP000053060"/>
    </source>
</evidence>
<dbReference type="Proteomes" id="UP000053060">
    <property type="component" value="Unassembled WGS sequence"/>
</dbReference>
<dbReference type="EMBL" id="AZXY01000021">
    <property type="protein sequence ID" value="KSZ56151.1"/>
    <property type="molecule type" value="Genomic_DNA"/>
</dbReference>
<accession>A0A0V9UE80</accession>